<evidence type="ECO:0000313" key="1">
    <source>
        <dbReference type="EMBL" id="KAF3975241.1"/>
    </source>
</evidence>
<keyword evidence="2" id="KW-1185">Reference proteome</keyword>
<evidence type="ECO:0000313" key="2">
    <source>
        <dbReference type="Proteomes" id="UP000737018"/>
    </source>
</evidence>
<dbReference type="EMBL" id="JRKL02000093">
    <property type="protein sequence ID" value="KAF3975241.1"/>
    <property type="molecule type" value="Genomic_DNA"/>
</dbReference>
<dbReference type="AlphaFoldDB" id="A0A8J4S494"/>
<gene>
    <name evidence="1" type="ORF">CMV_001491</name>
</gene>
<dbReference type="Proteomes" id="UP000737018">
    <property type="component" value="Unassembled WGS sequence"/>
</dbReference>
<organism evidence="1 2">
    <name type="scientific">Castanea mollissima</name>
    <name type="common">Chinese chestnut</name>
    <dbReference type="NCBI Taxonomy" id="60419"/>
    <lineage>
        <taxon>Eukaryota</taxon>
        <taxon>Viridiplantae</taxon>
        <taxon>Streptophyta</taxon>
        <taxon>Embryophyta</taxon>
        <taxon>Tracheophyta</taxon>
        <taxon>Spermatophyta</taxon>
        <taxon>Magnoliopsida</taxon>
        <taxon>eudicotyledons</taxon>
        <taxon>Gunneridae</taxon>
        <taxon>Pentapetalae</taxon>
        <taxon>rosids</taxon>
        <taxon>fabids</taxon>
        <taxon>Fagales</taxon>
        <taxon>Fagaceae</taxon>
        <taxon>Castanea</taxon>
    </lineage>
</organism>
<reference evidence="1" key="1">
    <citation type="submission" date="2020-03" db="EMBL/GenBank/DDBJ databases">
        <title>Castanea mollissima Vanexum genome sequencing.</title>
        <authorList>
            <person name="Staton M."/>
        </authorList>
    </citation>
    <scope>NUCLEOTIDE SEQUENCE</scope>
    <source>
        <tissue evidence="1">Leaf</tissue>
    </source>
</reference>
<dbReference type="OrthoDB" id="10275720at2759"/>
<protein>
    <submittedName>
        <fullName evidence="1">Uncharacterized protein</fullName>
    </submittedName>
</protein>
<accession>A0A8J4S494</accession>
<comment type="caution">
    <text evidence="1">The sequence shown here is derived from an EMBL/GenBank/DDBJ whole genome shotgun (WGS) entry which is preliminary data.</text>
</comment>
<sequence length="70" mass="7759">MGTSPIVTQLCINHNGICTAEATCGRDTRAIILRFICNHDPLVKTIWSSCGKYINLIRWSNGAHFPNTNV</sequence>
<name>A0A8J4S494_9ROSI</name>
<proteinExistence type="predicted"/>